<organism evidence="1 2">
    <name type="scientific">Eumeta variegata</name>
    <name type="common">Bagworm moth</name>
    <name type="synonym">Eumeta japonica</name>
    <dbReference type="NCBI Taxonomy" id="151549"/>
    <lineage>
        <taxon>Eukaryota</taxon>
        <taxon>Metazoa</taxon>
        <taxon>Ecdysozoa</taxon>
        <taxon>Arthropoda</taxon>
        <taxon>Hexapoda</taxon>
        <taxon>Insecta</taxon>
        <taxon>Pterygota</taxon>
        <taxon>Neoptera</taxon>
        <taxon>Endopterygota</taxon>
        <taxon>Lepidoptera</taxon>
        <taxon>Glossata</taxon>
        <taxon>Ditrysia</taxon>
        <taxon>Tineoidea</taxon>
        <taxon>Psychidae</taxon>
        <taxon>Oiketicinae</taxon>
        <taxon>Eumeta</taxon>
    </lineage>
</organism>
<dbReference type="OrthoDB" id="10058156at2759"/>
<name>A0A4C1SEG1_EUMVA</name>
<gene>
    <name evidence="1" type="ORF">EVAR_72332_1</name>
</gene>
<keyword evidence="2" id="KW-1185">Reference proteome</keyword>
<dbReference type="SUPFAM" id="SSF56672">
    <property type="entry name" value="DNA/RNA polymerases"/>
    <property type="match status" value="1"/>
</dbReference>
<evidence type="ECO:0000313" key="2">
    <source>
        <dbReference type="Proteomes" id="UP000299102"/>
    </source>
</evidence>
<accession>A0A4C1SEG1</accession>
<dbReference type="PANTHER" id="PTHR37984">
    <property type="entry name" value="PROTEIN CBG26694"/>
    <property type="match status" value="1"/>
</dbReference>
<dbReference type="InterPro" id="IPR043502">
    <property type="entry name" value="DNA/RNA_pol_sf"/>
</dbReference>
<dbReference type="InterPro" id="IPR050951">
    <property type="entry name" value="Retrovirus_Pol_polyprotein"/>
</dbReference>
<proteinExistence type="predicted"/>
<dbReference type="Gene3D" id="3.10.10.10">
    <property type="entry name" value="HIV Type 1 Reverse Transcriptase, subunit A, domain 1"/>
    <property type="match status" value="1"/>
</dbReference>
<dbReference type="Proteomes" id="UP000299102">
    <property type="component" value="Unassembled WGS sequence"/>
</dbReference>
<protein>
    <submittedName>
        <fullName evidence="1">Uncharacterized protein K02A2.6</fullName>
    </submittedName>
</protein>
<dbReference type="EMBL" id="BGZK01006736">
    <property type="protein sequence ID" value="GBP00424.1"/>
    <property type="molecule type" value="Genomic_DNA"/>
</dbReference>
<dbReference type="STRING" id="151549.A0A4C1SEG1"/>
<sequence length="317" mass="36146">MDSRQFEEFMTLQQAMIRQLAQIHINYVTMRNVANEKKYCAKLLLNSIGAKKFQHDISPKAPTDLEYDELLKMIESHLSPKKNKLVAQHKFLLKYQNETQSIAEFVATLRMDIDECEFVSPCACNNSIANVFLKVQFIRGINNNSIREQLLLEDSSTFEEIVEKALVLEAARADAKEITNLKKSEATYRILDSNSYSKRYYAKVFIEGTEFELEVDSGSAYTFLPNIGCIPNYKVSLKLRDNVTPVYTKERQIPFALTERVNEELENLENAGIITKIDNSDWGSPLVVIPKADGGVRLCVDYKVGVNQRLVNALIKN</sequence>
<comment type="caution">
    <text evidence="1">The sequence shown here is derived from an EMBL/GenBank/DDBJ whole genome shotgun (WGS) entry which is preliminary data.</text>
</comment>
<dbReference type="PANTHER" id="PTHR37984:SF5">
    <property type="entry name" value="PROTEIN NYNRIN-LIKE"/>
    <property type="match status" value="1"/>
</dbReference>
<dbReference type="GO" id="GO:0071897">
    <property type="term" value="P:DNA biosynthetic process"/>
    <property type="evidence" value="ECO:0007669"/>
    <property type="project" value="UniProtKB-ARBA"/>
</dbReference>
<reference evidence="1 2" key="1">
    <citation type="journal article" date="2019" name="Commun. Biol.">
        <title>The bagworm genome reveals a unique fibroin gene that provides high tensile strength.</title>
        <authorList>
            <person name="Kono N."/>
            <person name="Nakamura H."/>
            <person name="Ohtoshi R."/>
            <person name="Tomita M."/>
            <person name="Numata K."/>
            <person name="Arakawa K."/>
        </authorList>
    </citation>
    <scope>NUCLEOTIDE SEQUENCE [LARGE SCALE GENOMIC DNA]</scope>
</reference>
<evidence type="ECO:0000313" key="1">
    <source>
        <dbReference type="EMBL" id="GBP00424.1"/>
    </source>
</evidence>
<dbReference type="AlphaFoldDB" id="A0A4C1SEG1"/>